<evidence type="ECO:0000256" key="2">
    <source>
        <dbReference type="ARBA" id="ARBA00004873"/>
    </source>
</evidence>
<dbReference type="InterPro" id="IPR006805">
    <property type="entry name" value="Anth_synth_I_N"/>
</dbReference>
<dbReference type="NCBIfam" id="NF010086">
    <property type="entry name" value="PRK13571.1"/>
    <property type="match status" value="1"/>
</dbReference>
<evidence type="ECO:0000256" key="10">
    <source>
        <dbReference type="ARBA" id="ARBA00022842"/>
    </source>
</evidence>
<name>A0A6I1GWH0_9BIFI</name>
<organism evidence="19 20">
    <name type="scientific">Bifidobacterium leontopitheci</name>
    <dbReference type="NCBI Taxonomy" id="2650774"/>
    <lineage>
        <taxon>Bacteria</taxon>
        <taxon>Bacillati</taxon>
        <taxon>Actinomycetota</taxon>
        <taxon>Actinomycetes</taxon>
        <taxon>Bifidobacteriales</taxon>
        <taxon>Bifidobacteriaceae</taxon>
        <taxon>Bifidobacterium</taxon>
    </lineage>
</organism>
<dbReference type="GO" id="GO:0004049">
    <property type="term" value="F:anthranilate synthase activity"/>
    <property type="evidence" value="ECO:0007669"/>
    <property type="project" value="UniProtKB-EC"/>
</dbReference>
<dbReference type="UniPathway" id="UPA00035">
    <property type="reaction ID" value="UER00040"/>
</dbReference>
<dbReference type="EMBL" id="WBVT01000007">
    <property type="protein sequence ID" value="KAB7790821.1"/>
    <property type="molecule type" value="Genomic_DNA"/>
</dbReference>
<evidence type="ECO:0000256" key="4">
    <source>
        <dbReference type="ARBA" id="ARBA00011575"/>
    </source>
</evidence>
<dbReference type="GO" id="GO:0046872">
    <property type="term" value="F:metal ion binding"/>
    <property type="evidence" value="ECO:0007669"/>
    <property type="project" value="UniProtKB-KW"/>
</dbReference>
<dbReference type="Pfam" id="PF00425">
    <property type="entry name" value="Chorismate_bind"/>
    <property type="match status" value="1"/>
</dbReference>
<evidence type="ECO:0000256" key="5">
    <source>
        <dbReference type="ARBA" id="ARBA00012266"/>
    </source>
</evidence>
<evidence type="ECO:0000313" key="19">
    <source>
        <dbReference type="EMBL" id="KAB7790821.1"/>
    </source>
</evidence>
<dbReference type="NCBIfam" id="TIGR00564">
    <property type="entry name" value="trpE_most"/>
    <property type="match status" value="1"/>
</dbReference>
<dbReference type="InterPro" id="IPR005256">
    <property type="entry name" value="Anth_synth_I_PabB"/>
</dbReference>
<feature type="domain" description="Anthranilate synthase component I N-terminal" evidence="18">
    <location>
        <begin position="70"/>
        <end position="211"/>
    </location>
</feature>
<dbReference type="RefSeq" id="WP_226835926.1">
    <property type="nucleotide sequence ID" value="NZ_JBHSKZ010000001.1"/>
</dbReference>
<dbReference type="Proteomes" id="UP000441772">
    <property type="component" value="Unassembled WGS sequence"/>
</dbReference>
<comment type="similarity">
    <text evidence="3 15">Belongs to the anthranilate synthase component I family.</text>
</comment>
<evidence type="ECO:0000259" key="17">
    <source>
        <dbReference type="Pfam" id="PF00425"/>
    </source>
</evidence>
<evidence type="ECO:0000256" key="9">
    <source>
        <dbReference type="ARBA" id="ARBA00022822"/>
    </source>
</evidence>
<keyword evidence="8 15" id="KW-0479">Metal-binding</keyword>
<dbReference type="InterPro" id="IPR019999">
    <property type="entry name" value="Anth_synth_I-like"/>
</dbReference>
<keyword evidence="10 15" id="KW-0460">Magnesium</keyword>
<sequence length="558" mass="60902">MSANDERIDGTVNGEGVGDAAQGASHRPDDSWCSVKDVNWGGTWPSREQFHRLADEGFRVVPIVRRLLADSLTPVGFYERLAGGRSGTFILESAEYGGSWSRYSFIGVNSMAQLRSDHGRANWLGRVPAGVPTHGDVVEVAHATLKLLKAPRVKGLPNLTSGLVGSVGWDAIRHWEPKLRGTAPDETGQPEMTLALATDIAVVDHVSGSVWLIANAVNVDDRPTRADAAYDEAIARLDAMQRDASTPAEGEARVSVLDPSMPQPQLRFRTTKAEYEHWVEETKRHIVDGDVFQTVISQRLDLDSPADPFDVYRVLRTLNPSPYMYFMTLTDAQGRDFNVIGSSPETLIKVDDGHAMTFPIAGSRPRGATPEEDERLAKELLADPKERSEHIMLVDLSRNDLSKVCLPSSVEVVQLMDIKRFSHIMHICSTVTGTVDPKLTAFDVFMSAFPAGTLSGAPKPRAVEIIDELEAADRGIYGGTVGYFDFSGNMDMAIAIRTAFLRDHEASVQAGAGIVLDSVPATEWQETRNKAEASVEAVQIAAQLRDATAGQDDRRQNG</sequence>
<keyword evidence="12 15" id="KW-0456">Lyase</keyword>
<evidence type="ECO:0000256" key="3">
    <source>
        <dbReference type="ARBA" id="ARBA00009562"/>
    </source>
</evidence>
<feature type="domain" description="Chorismate-utilising enzyme C-terminal" evidence="17">
    <location>
        <begin position="272"/>
        <end position="530"/>
    </location>
</feature>
<evidence type="ECO:0000256" key="6">
    <source>
        <dbReference type="ARBA" id="ARBA00020653"/>
    </source>
</evidence>
<dbReference type="PANTHER" id="PTHR11236">
    <property type="entry name" value="AMINOBENZOATE/ANTHRANILATE SYNTHASE"/>
    <property type="match status" value="1"/>
</dbReference>
<protein>
    <recommendedName>
        <fullName evidence="6 15">Anthranilate synthase component 1</fullName>
        <ecNumber evidence="5 15">4.1.3.27</ecNumber>
    </recommendedName>
</protein>
<proteinExistence type="inferred from homology"/>
<evidence type="ECO:0000259" key="18">
    <source>
        <dbReference type="Pfam" id="PF04715"/>
    </source>
</evidence>
<comment type="catalytic activity">
    <reaction evidence="14 15">
        <text>chorismate + L-glutamine = anthranilate + pyruvate + L-glutamate + H(+)</text>
        <dbReference type="Rhea" id="RHEA:21732"/>
        <dbReference type="ChEBI" id="CHEBI:15361"/>
        <dbReference type="ChEBI" id="CHEBI:15378"/>
        <dbReference type="ChEBI" id="CHEBI:16567"/>
        <dbReference type="ChEBI" id="CHEBI:29748"/>
        <dbReference type="ChEBI" id="CHEBI:29985"/>
        <dbReference type="ChEBI" id="CHEBI:58359"/>
        <dbReference type="EC" id="4.1.3.27"/>
    </reaction>
</comment>
<dbReference type="InterPro" id="IPR015890">
    <property type="entry name" value="Chorismate_C"/>
</dbReference>
<evidence type="ECO:0000256" key="13">
    <source>
        <dbReference type="ARBA" id="ARBA00025634"/>
    </source>
</evidence>
<evidence type="ECO:0000256" key="12">
    <source>
        <dbReference type="ARBA" id="ARBA00023239"/>
    </source>
</evidence>
<comment type="cofactor">
    <cofactor evidence="1 15">
        <name>Mg(2+)</name>
        <dbReference type="ChEBI" id="CHEBI:18420"/>
    </cofactor>
</comment>
<gene>
    <name evidence="15" type="primary">trpE</name>
    <name evidence="19" type="ORF">F7D09_0737</name>
</gene>
<reference evidence="19 20" key="1">
    <citation type="submission" date="2019-09" db="EMBL/GenBank/DDBJ databases">
        <title>Characterization of the phylogenetic diversity of two novel species belonging to the genus Bifidobacterium: Bifidobacterium cebidarum sp. nov. and Bifidobacterium leontopitheci sp. nov.</title>
        <authorList>
            <person name="Lugli G.A."/>
            <person name="Duranti S."/>
            <person name="Milani C."/>
            <person name="Turroni F."/>
            <person name="Ventura M."/>
        </authorList>
    </citation>
    <scope>NUCLEOTIDE SEQUENCE [LARGE SCALE GENOMIC DNA]</scope>
    <source>
        <strain evidence="19 20">LMG 31471</strain>
    </source>
</reference>
<dbReference type="PRINTS" id="PR00095">
    <property type="entry name" value="ANTSNTHASEI"/>
</dbReference>
<dbReference type="Gene3D" id="3.60.120.10">
    <property type="entry name" value="Anthranilate synthase"/>
    <property type="match status" value="1"/>
</dbReference>
<dbReference type="SUPFAM" id="SSF56322">
    <property type="entry name" value="ADC synthase"/>
    <property type="match status" value="1"/>
</dbReference>
<comment type="caution">
    <text evidence="19">The sequence shown here is derived from an EMBL/GenBank/DDBJ whole genome shotgun (WGS) entry which is preliminary data.</text>
</comment>
<keyword evidence="9 15" id="KW-0822">Tryptophan biosynthesis</keyword>
<evidence type="ECO:0000256" key="8">
    <source>
        <dbReference type="ARBA" id="ARBA00022723"/>
    </source>
</evidence>
<dbReference type="EC" id="4.1.3.27" evidence="5 15"/>
<comment type="function">
    <text evidence="13 15">Part of a heterotetrameric complex that catalyzes the two-step biosynthesis of anthranilate, an intermediate in the biosynthesis of L-tryptophan. In the first step, the glutamine-binding beta subunit (TrpG) of anthranilate synthase (AS) provides the glutamine amidotransferase activity which generates ammonia as a substrate that, along with chorismate, is used in the second step, catalyzed by the large alpha subunit of AS (TrpE) to produce anthranilate. In the absence of TrpG, TrpE can synthesize anthranilate directly from chorismate and high concentrations of ammonia.</text>
</comment>
<dbReference type="Pfam" id="PF04715">
    <property type="entry name" value="Anth_synt_I_N"/>
    <property type="match status" value="1"/>
</dbReference>
<evidence type="ECO:0000256" key="11">
    <source>
        <dbReference type="ARBA" id="ARBA00023141"/>
    </source>
</evidence>
<dbReference type="GO" id="GO:0000162">
    <property type="term" value="P:L-tryptophan biosynthetic process"/>
    <property type="evidence" value="ECO:0007669"/>
    <property type="project" value="UniProtKB-UniPathway"/>
</dbReference>
<keyword evidence="7 15" id="KW-0028">Amino-acid biosynthesis</keyword>
<evidence type="ECO:0000313" key="20">
    <source>
        <dbReference type="Proteomes" id="UP000441772"/>
    </source>
</evidence>
<accession>A0A6I1GWH0</accession>
<dbReference type="PANTHER" id="PTHR11236:SF46">
    <property type="entry name" value="ANTHRANILATE SYNTHASE COMPONENT 1"/>
    <property type="match status" value="1"/>
</dbReference>
<evidence type="ECO:0000256" key="1">
    <source>
        <dbReference type="ARBA" id="ARBA00001946"/>
    </source>
</evidence>
<evidence type="ECO:0000256" key="14">
    <source>
        <dbReference type="ARBA" id="ARBA00047683"/>
    </source>
</evidence>
<comment type="subunit">
    <text evidence="4 15">Heterotetramer consisting of two non-identical subunits: a beta subunit (TrpG) and a large alpha subunit (TrpE).</text>
</comment>
<feature type="region of interest" description="Disordered" evidence="16">
    <location>
        <begin position="1"/>
        <end position="30"/>
    </location>
</feature>
<dbReference type="InterPro" id="IPR005801">
    <property type="entry name" value="ADC_synthase"/>
</dbReference>
<evidence type="ECO:0000256" key="16">
    <source>
        <dbReference type="SAM" id="MobiDB-lite"/>
    </source>
</evidence>
<comment type="pathway">
    <text evidence="2 15">Amino-acid biosynthesis; L-tryptophan biosynthesis; L-tryptophan from chorismate: step 1/5.</text>
</comment>
<keyword evidence="20" id="KW-1185">Reference proteome</keyword>
<evidence type="ECO:0000256" key="7">
    <source>
        <dbReference type="ARBA" id="ARBA00022605"/>
    </source>
</evidence>
<dbReference type="AlphaFoldDB" id="A0A6I1GWH0"/>
<keyword evidence="11 15" id="KW-0057">Aromatic amino acid biosynthesis</keyword>
<evidence type="ECO:0000256" key="15">
    <source>
        <dbReference type="RuleBase" id="RU364045"/>
    </source>
</evidence>